<dbReference type="InterPro" id="IPR016064">
    <property type="entry name" value="NAD/diacylglycerol_kinase_sf"/>
</dbReference>
<dbReference type="InterPro" id="IPR050187">
    <property type="entry name" value="Lipid_Phosphate_FormReg"/>
</dbReference>
<dbReference type="InterPro" id="IPR017438">
    <property type="entry name" value="ATP-NAD_kinase_N"/>
</dbReference>
<dbReference type="Gene3D" id="3.40.50.10330">
    <property type="entry name" value="Probable inorganic polyphosphate/atp-NAD kinase, domain 1"/>
    <property type="match status" value="1"/>
</dbReference>
<protein>
    <recommendedName>
        <fullName evidence="1">DAGKc domain-containing protein</fullName>
    </recommendedName>
</protein>
<dbReference type="EMBL" id="KB202144">
    <property type="protein sequence ID" value="ESO92103.1"/>
    <property type="molecule type" value="Genomic_DNA"/>
</dbReference>
<dbReference type="STRING" id="225164.V3ZL62"/>
<name>V3ZL62_LOTGI</name>
<dbReference type="Pfam" id="PF00781">
    <property type="entry name" value="DAGK_cat"/>
    <property type="match status" value="1"/>
</dbReference>
<dbReference type="OrthoDB" id="9979394at2759"/>
<dbReference type="GO" id="GO:0047620">
    <property type="term" value="F:acylglycerol kinase activity"/>
    <property type="evidence" value="ECO:0007669"/>
    <property type="project" value="TreeGrafter"/>
</dbReference>
<evidence type="ECO:0000259" key="1">
    <source>
        <dbReference type="PROSITE" id="PS50146"/>
    </source>
</evidence>
<keyword evidence="3" id="KW-1185">Reference proteome</keyword>
<gene>
    <name evidence="2" type="ORF">LOTGIDRAFT_145650</name>
</gene>
<sequence length="186" mass="21043">EDWLRRGYCQEAKTYGDVPLRVGFRPRKITVFLNPAAHDGKARKLFEKNAAPILYLAGMEVNVVKTEYEGQVKQFLNVVESKDTDGIIVAGGDGTLLEAVTGFMRKEDKKFRNTVPIGIIPLGITNKFAQIVYGSDIESVRFICEAAMAVVKGVSQKYDVMKIDVSFLILKRLLRHLNFIYIYIDY</sequence>
<reference evidence="2 3" key="1">
    <citation type="journal article" date="2013" name="Nature">
        <title>Insights into bilaterian evolution from three spiralian genomes.</title>
        <authorList>
            <person name="Simakov O."/>
            <person name="Marletaz F."/>
            <person name="Cho S.J."/>
            <person name="Edsinger-Gonzales E."/>
            <person name="Havlak P."/>
            <person name="Hellsten U."/>
            <person name="Kuo D.H."/>
            <person name="Larsson T."/>
            <person name="Lv J."/>
            <person name="Arendt D."/>
            <person name="Savage R."/>
            <person name="Osoegawa K."/>
            <person name="de Jong P."/>
            <person name="Grimwood J."/>
            <person name="Chapman J.A."/>
            <person name="Shapiro H."/>
            <person name="Aerts A."/>
            <person name="Otillar R.P."/>
            <person name="Terry A.Y."/>
            <person name="Boore J.L."/>
            <person name="Grigoriev I.V."/>
            <person name="Lindberg D.R."/>
            <person name="Seaver E.C."/>
            <person name="Weisblat D.A."/>
            <person name="Putnam N.H."/>
            <person name="Rokhsar D.S."/>
        </authorList>
    </citation>
    <scope>NUCLEOTIDE SEQUENCE [LARGE SCALE GENOMIC DNA]</scope>
</reference>
<organism evidence="2 3">
    <name type="scientific">Lottia gigantea</name>
    <name type="common">Giant owl limpet</name>
    <dbReference type="NCBI Taxonomy" id="225164"/>
    <lineage>
        <taxon>Eukaryota</taxon>
        <taxon>Metazoa</taxon>
        <taxon>Spiralia</taxon>
        <taxon>Lophotrochozoa</taxon>
        <taxon>Mollusca</taxon>
        <taxon>Gastropoda</taxon>
        <taxon>Patellogastropoda</taxon>
        <taxon>Lottioidea</taxon>
        <taxon>Lottiidae</taxon>
        <taxon>Lottia</taxon>
    </lineage>
</organism>
<dbReference type="GO" id="GO:0004143">
    <property type="term" value="F:ATP-dependent diacylglycerol kinase activity"/>
    <property type="evidence" value="ECO:0007669"/>
    <property type="project" value="TreeGrafter"/>
</dbReference>
<proteinExistence type="predicted"/>
<feature type="non-terminal residue" evidence="2">
    <location>
        <position position="1"/>
    </location>
</feature>
<dbReference type="PANTHER" id="PTHR12358">
    <property type="entry name" value="SPHINGOSINE KINASE"/>
    <property type="match status" value="1"/>
</dbReference>
<dbReference type="GO" id="GO:0001729">
    <property type="term" value="F:ceramide kinase activity"/>
    <property type="evidence" value="ECO:0007669"/>
    <property type="project" value="TreeGrafter"/>
</dbReference>
<dbReference type="RefSeq" id="XP_009057206.1">
    <property type="nucleotide sequence ID" value="XM_009058958.1"/>
</dbReference>
<dbReference type="SUPFAM" id="SSF111331">
    <property type="entry name" value="NAD kinase/diacylglycerol kinase-like"/>
    <property type="match status" value="1"/>
</dbReference>
<dbReference type="GO" id="GO:0016020">
    <property type="term" value="C:membrane"/>
    <property type="evidence" value="ECO:0007669"/>
    <property type="project" value="TreeGrafter"/>
</dbReference>
<evidence type="ECO:0000313" key="2">
    <source>
        <dbReference type="EMBL" id="ESO92103.1"/>
    </source>
</evidence>
<dbReference type="GeneID" id="20234989"/>
<dbReference type="GO" id="GO:0005739">
    <property type="term" value="C:mitochondrion"/>
    <property type="evidence" value="ECO:0007669"/>
    <property type="project" value="TreeGrafter"/>
</dbReference>
<dbReference type="Proteomes" id="UP000030746">
    <property type="component" value="Unassembled WGS sequence"/>
</dbReference>
<feature type="domain" description="DAGKc" evidence="1">
    <location>
        <begin position="24"/>
        <end position="167"/>
    </location>
</feature>
<dbReference type="PANTHER" id="PTHR12358:SF31">
    <property type="entry name" value="ACYLGLYCEROL KINASE, MITOCHONDRIAL"/>
    <property type="match status" value="1"/>
</dbReference>
<dbReference type="SMART" id="SM00046">
    <property type="entry name" value="DAGKc"/>
    <property type="match status" value="1"/>
</dbReference>
<dbReference type="OMA" id="QASIAYT"/>
<dbReference type="InterPro" id="IPR001206">
    <property type="entry name" value="Diacylglycerol_kinase_cat_dom"/>
</dbReference>
<accession>V3ZL62</accession>
<dbReference type="HOGENOM" id="CLU_125289_0_0_1"/>
<dbReference type="CTD" id="20234989"/>
<dbReference type="PROSITE" id="PS50146">
    <property type="entry name" value="DAGK"/>
    <property type="match status" value="1"/>
</dbReference>
<evidence type="ECO:0000313" key="3">
    <source>
        <dbReference type="Proteomes" id="UP000030746"/>
    </source>
</evidence>
<dbReference type="GO" id="GO:0046513">
    <property type="term" value="P:ceramide biosynthetic process"/>
    <property type="evidence" value="ECO:0007669"/>
    <property type="project" value="TreeGrafter"/>
</dbReference>
<dbReference type="KEGG" id="lgi:LOTGIDRAFT_145650"/>
<dbReference type="GO" id="GO:0046512">
    <property type="term" value="P:sphingosine biosynthetic process"/>
    <property type="evidence" value="ECO:0007669"/>
    <property type="project" value="TreeGrafter"/>
</dbReference>
<dbReference type="AlphaFoldDB" id="V3ZL62"/>